<accession>A0A918KAA0</accession>
<name>A0A918KAA0_9GAMM</name>
<protein>
    <submittedName>
        <fullName evidence="2">Uncharacterized protein</fullName>
    </submittedName>
</protein>
<reference evidence="2" key="2">
    <citation type="submission" date="2020-09" db="EMBL/GenBank/DDBJ databases">
        <authorList>
            <person name="Sun Q."/>
            <person name="Kim S."/>
        </authorList>
    </citation>
    <scope>NUCLEOTIDE SEQUENCE</scope>
    <source>
        <strain evidence="2">KCTC 22169</strain>
    </source>
</reference>
<comment type="caution">
    <text evidence="2">The sequence shown here is derived from an EMBL/GenBank/DDBJ whole genome shotgun (WGS) entry which is preliminary data.</text>
</comment>
<sequence length="149" mass="16484">MSVARDPIVFMRNPKVSKMAKIQVGLGFVAVAVSIFVLAAGMPVAMPLAAGLIMIVTALILLSREETPVCTITHNALEFKNPAPLGSLQLVPLNSIRSVSRQKRRFIVETSHQRKPVNLPIELFKPEEVEDLWSVLNDLVKPQYKENAQ</sequence>
<dbReference type="Proteomes" id="UP000626148">
    <property type="component" value="Unassembled WGS sequence"/>
</dbReference>
<reference evidence="2" key="1">
    <citation type="journal article" date="2014" name="Int. J. Syst. Evol. Microbiol.">
        <title>Complete genome sequence of Corynebacterium casei LMG S-19264T (=DSM 44701T), isolated from a smear-ripened cheese.</title>
        <authorList>
            <consortium name="US DOE Joint Genome Institute (JGI-PGF)"/>
            <person name="Walter F."/>
            <person name="Albersmeier A."/>
            <person name="Kalinowski J."/>
            <person name="Ruckert C."/>
        </authorList>
    </citation>
    <scope>NUCLEOTIDE SEQUENCE</scope>
    <source>
        <strain evidence="2">KCTC 22169</strain>
    </source>
</reference>
<evidence type="ECO:0000313" key="2">
    <source>
        <dbReference type="EMBL" id="GGX54663.1"/>
    </source>
</evidence>
<dbReference type="AlphaFoldDB" id="A0A918KAA0"/>
<feature type="transmembrane region" description="Helical" evidence="1">
    <location>
        <begin position="44"/>
        <end position="62"/>
    </location>
</feature>
<keyword evidence="1" id="KW-0472">Membrane</keyword>
<proteinExistence type="predicted"/>
<evidence type="ECO:0000256" key="1">
    <source>
        <dbReference type="SAM" id="Phobius"/>
    </source>
</evidence>
<keyword evidence="1" id="KW-1133">Transmembrane helix</keyword>
<organism evidence="2 3">
    <name type="scientific">Saccharospirillum salsuginis</name>
    <dbReference type="NCBI Taxonomy" id="418750"/>
    <lineage>
        <taxon>Bacteria</taxon>
        <taxon>Pseudomonadati</taxon>
        <taxon>Pseudomonadota</taxon>
        <taxon>Gammaproteobacteria</taxon>
        <taxon>Oceanospirillales</taxon>
        <taxon>Saccharospirillaceae</taxon>
        <taxon>Saccharospirillum</taxon>
    </lineage>
</organism>
<keyword evidence="3" id="KW-1185">Reference proteome</keyword>
<feature type="transmembrane region" description="Helical" evidence="1">
    <location>
        <begin position="20"/>
        <end position="38"/>
    </location>
</feature>
<dbReference type="RefSeq" id="WP_189608652.1">
    <property type="nucleotide sequence ID" value="NZ_BMXR01000005.1"/>
</dbReference>
<keyword evidence="1" id="KW-0812">Transmembrane</keyword>
<gene>
    <name evidence="2" type="ORF">GCM10007392_22620</name>
</gene>
<evidence type="ECO:0000313" key="3">
    <source>
        <dbReference type="Proteomes" id="UP000626148"/>
    </source>
</evidence>
<dbReference type="EMBL" id="BMXR01000005">
    <property type="protein sequence ID" value="GGX54663.1"/>
    <property type="molecule type" value="Genomic_DNA"/>
</dbReference>